<organism evidence="2 3">
    <name type="scientific">Aspergillus heteromorphus CBS 117.55</name>
    <dbReference type="NCBI Taxonomy" id="1448321"/>
    <lineage>
        <taxon>Eukaryota</taxon>
        <taxon>Fungi</taxon>
        <taxon>Dikarya</taxon>
        <taxon>Ascomycota</taxon>
        <taxon>Pezizomycotina</taxon>
        <taxon>Eurotiomycetes</taxon>
        <taxon>Eurotiomycetidae</taxon>
        <taxon>Eurotiales</taxon>
        <taxon>Aspergillaceae</taxon>
        <taxon>Aspergillus</taxon>
        <taxon>Aspergillus subgen. Circumdati</taxon>
    </lineage>
</organism>
<dbReference type="EMBL" id="MSFL01000021">
    <property type="protein sequence ID" value="PWY75537.1"/>
    <property type="molecule type" value="Genomic_DNA"/>
</dbReference>
<dbReference type="GeneID" id="37071144"/>
<reference evidence="2 3" key="1">
    <citation type="submission" date="2016-12" db="EMBL/GenBank/DDBJ databases">
        <title>The genomes of Aspergillus section Nigri reveals drivers in fungal speciation.</title>
        <authorList>
            <consortium name="DOE Joint Genome Institute"/>
            <person name="Vesth T.C."/>
            <person name="Nybo J."/>
            <person name="Theobald S."/>
            <person name="Brandl J."/>
            <person name="Frisvad J.C."/>
            <person name="Nielsen K.F."/>
            <person name="Lyhne E.K."/>
            <person name="Kogle M.E."/>
            <person name="Kuo A."/>
            <person name="Riley R."/>
            <person name="Clum A."/>
            <person name="Nolan M."/>
            <person name="Lipzen A."/>
            <person name="Salamov A."/>
            <person name="Henrissat B."/>
            <person name="Wiebenga A."/>
            <person name="De Vries R.P."/>
            <person name="Grigoriev I.V."/>
            <person name="Mortensen U.H."/>
            <person name="Andersen M.R."/>
            <person name="Baker S.E."/>
        </authorList>
    </citation>
    <scope>NUCLEOTIDE SEQUENCE [LARGE SCALE GENOMIC DNA]</scope>
    <source>
        <strain evidence="2 3">CBS 117.55</strain>
    </source>
</reference>
<evidence type="ECO:0000313" key="2">
    <source>
        <dbReference type="EMBL" id="PWY75537.1"/>
    </source>
</evidence>
<comment type="caution">
    <text evidence="2">The sequence shown here is derived from an EMBL/GenBank/DDBJ whole genome shotgun (WGS) entry which is preliminary data.</text>
</comment>
<dbReference type="VEuPathDB" id="FungiDB:BO70DRAFT_98789"/>
<accession>A0A317VR95</accession>
<dbReference type="Proteomes" id="UP000247233">
    <property type="component" value="Unassembled WGS sequence"/>
</dbReference>
<dbReference type="RefSeq" id="XP_025397503.1">
    <property type="nucleotide sequence ID" value="XM_025548907.1"/>
</dbReference>
<gene>
    <name evidence="2" type="ORF">BO70DRAFT_98789</name>
</gene>
<dbReference type="AlphaFoldDB" id="A0A317VR95"/>
<protein>
    <submittedName>
        <fullName evidence="2">Uncharacterized protein</fullName>
    </submittedName>
</protein>
<name>A0A317VR95_9EURO</name>
<evidence type="ECO:0000256" key="1">
    <source>
        <dbReference type="SAM" id="MobiDB-lite"/>
    </source>
</evidence>
<evidence type="ECO:0000313" key="3">
    <source>
        <dbReference type="Proteomes" id="UP000247233"/>
    </source>
</evidence>
<feature type="region of interest" description="Disordered" evidence="1">
    <location>
        <begin position="118"/>
        <end position="149"/>
    </location>
</feature>
<feature type="compositionally biased region" description="Polar residues" evidence="1">
    <location>
        <begin position="134"/>
        <end position="149"/>
    </location>
</feature>
<keyword evidence="3" id="KW-1185">Reference proteome</keyword>
<sequence length="149" mass="15985">MNGNPNRSIQCTHRKRLEGGRQAVRQAGGGTRGWALGRLVRRGRREGDEGEVKFGRSTSGARALAASGSGLPLGWLGAWKGHPRTNVNDPSLTTAIDSIDPAREPKVPLFTRVGIPVNGGAFATKGQHDRDRGNTQGSQKRPLNNNLPF</sequence>
<proteinExistence type="predicted"/>